<dbReference type="EMBL" id="ML769448">
    <property type="protein sequence ID" value="KAE9401244.1"/>
    <property type="molecule type" value="Genomic_DNA"/>
</dbReference>
<evidence type="ECO:0000313" key="2">
    <source>
        <dbReference type="Proteomes" id="UP000799118"/>
    </source>
</evidence>
<proteinExistence type="predicted"/>
<dbReference type="AlphaFoldDB" id="A0A6A4HWG3"/>
<sequence>MCSPPQLHPYAQSPSLYGTGINAPTFRVFDNNSLPVPKTFLLLLPRQFQVPIIQDDSKSQRTIEEYTEGPGEIHHTKTEARIASKFEEAGKMKYKYTEEKNGNTGDISTTFDRKSEYNGLQITSFPFYSLQLGPFVSVALGRVGGERRVRVVGSESDTIVEVSKDVAISGHELILNVFEAFFLKNQDFSIRRRDSKSVEDRIRRKPRFIAVHHTSGGSASARVFVSAMGKKSIRCSMIGSRFSKKRDDTTKKANDGS</sequence>
<protein>
    <submittedName>
        <fullName evidence="1">Uncharacterized protein</fullName>
    </submittedName>
</protein>
<organism evidence="1 2">
    <name type="scientific">Gymnopus androsaceus JB14</name>
    <dbReference type="NCBI Taxonomy" id="1447944"/>
    <lineage>
        <taxon>Eukaryota</taxon>
        <taxon>Fungi</taxon>
        <taxon>Dikarya</taxon>
        <taxon>Basidiomycota</taxon>
        <taxon>Agaricomycotina</taxon>
        <taxon>Agaricomycetes</taxon>
        <taxon>Agaricomycetidae</taxon>
        <taxon>Agaricales</taxon>
        <taxon>Marasmiineae</taxon>
        <taxon>Omphalotaceae</taxon>
        <taxon>Gymnopus</taxon>
    </lineage>
</organism>
<reference evidence="1" key="1">
    <citation type="journal article" date="2019" name="Environ. Microbiol.">
        <title>Fungal ecological strategies reflected in gene transcription - a case study of two litter decomposers.</title>
        <authorList>
            <person name="Barbi F."/>
            <person name="Kohler A."/>
            <person name="Barry K."/>
            <person name="Baskaran P."/>
            <person name="Daum C."/>
            <person name="Fauchery L."/>
            <person name="Ihrmark K."/>
            <person name="Kuo A."/>
            <person name="LaButti K."/>
            <person name="Lipzen A."/>
            <person name="Morin E."/>
            <person name="Grigoriev I.V."/>
            <person name="Henrissat B."/>
            <person name="Lindahl B."/>
            <person name="Martin F."/>
        </authorList>
    </citation>
    <scope>NUCLEOTIDE SEQUENCE</scope>
    <source>
        <strain evidence="1">JB14</strain>
    </source>
</reference>
<keyword evidence="2" id="KW-1185">Reference proteome</keyword>
<evidence type="ECO:0000313" key="1">
    <source>
        <dbReference type="EMBL" id="KAE9401244.1"/>
    </source>
</evidence>
<gene>
    <name evidence="1" type="ORF">BT96DRAFT_938092</name>
</gene>
<accession>A0A6A4HWG3</accession>
<dbReference type="Proteomes" id="UP000799118">
    <property type="component" value="Unassembled WGS sequence"/>
</dbReference>
<name>A0A6A4HWG3_9AGAR</name>